<organism evidence="12 13">
    <name type="scientific">Mycobacterium dioxanotrophicus</name>
    <dbReference type="NCBI Taxonomy" id="482462"/>
    <lineage>
        <taxon>Bacteria</taxon>
        <taxon>Bacillati</taxon>
        <taxon>Actinomycetota</taxon>
        <taxon>Actinomycetes</taxon>
        <taxon>Mycobacteriales</taxon>
        <taxon>Mycobacteriaceae</taxon>
        <taxon>Mycobacterium</taxon>
    </lineage>
</organism>
<evidence type="ECO:0000313" key="13">
    <source>
        <dbReference type="Proteomes" id="UP000195331"/>
    </source>
</evidence>
<keyword evidence="8" id="KW-0805">Transcription regulation</keyword>
<dbReference type="SUPFAM" id="SSF46785">
    <property type="entry name" value="Winged helix' DNA-binding domain"/>
    <property type="match status" value="1"/>
</dbReference>
<comment type="similarity">
    <text evidence="2">Belongs to the Fur family.</text>
</comment>
<dbReference type="AlphaFoldDB" id="A0A1Y0BZV8"/>
<protein>
    <submittedName>
        <fullName evidence="12">Transcriptional repressor</fullName>
    </submittedName>
</protein>
<evidence type="ECO:0000256" key="3">
    <source>
        <dbReference type="ARBA" id="ARBA00022490"/>
    </source>
</evidence>
<feature type="binding site" evidence="11">
    <location>
        <position position="131"/>
    </location>
    <ligand>
        <name>Zn(2+)</name>
        <dbReference type="ChEBI" id="CHEBI:29105"/>
    </ligand>
</feature>
<dbReference type="PANTHER" id="PTHR33202">
    <property type="entry name" value="ZINC UPTAKE REGULATION PROTEIN"/>
    <property type="match status" value="1"/>
</dbReference>
<keyword evidence="7" id="KW-0408">Iron</keyword>
<accession>A0A1Y0BZV8</accession>
<keyword evidence="6 11" id="KW-0862">Zinc</keyword>
<dbReference type="Gene3D" id="1.10.10.10">
    <property type="entry name" value="Winged helix-like DNA-binding domain superfamily/Winged helix DNA-binding domain"/>
    <property type="match status" value="1"/>
</dbReference>
<dbReference type="GO" id="GO:0008270">
    <property type="term" value="F:zinc ion binding"/>
    <property type="evidence" value="ECO:0007669"/>
    <property type="project" value="TreeGrafter"/>
</dbReference>
<dbReference type="InterPro" id="IPR036390">
    <property type="entry name" value="WH_DNA-bd_sf"/>
</dbReference>
<feature type="binding site" evidence="11">
    <location>
        <position position="91"/>
    </location>
    <ligand>
        <name>Zn(2+)</name>
        <dbReference type="ChEBI" id="CHEBI:29105"/>
    </ligand>
</feature>
<evidence type="ECO:0000256" key="11">
    <source>
        <dbReference type="PIRSR" id="PIRSR602481-1"/>
    </source>
</evidence>
<dbReference type="EMBL" id="CP020809">
    <property type="protein sequence ID" value="ART68432.1"/>
    <property type="molecule type" value="Genomic_DNA"/>
</dbReference>
<keyword evidence="10" id="KW-0804">Transcription</keyword>
<evidence type="ECO:0000256" key="4">
    <source>
        <dbReference type="ARBA" id="ARBA00022491"/>
    </source>
</evidence>
<keyword evidence="5 11" id="KW-0479">Metal-binding</keyword>
<reference evidence="12 13" key="1">
    <citation type="submission" date="2017-04" db="EMBL/GenBank/DDBJ databases">
        <title>Whole Genome Sequence of 1,4-Dioxane Degrading Bacterium Mycobacterium dioxanotrophicus PH-06.</title>
        <authorList>
            <person name="He Y."/>
        </authorList>
    </citation>
    <scope>NUCLEOTIDE SEQUENCE [LARGE SCALE GENOMIC DNA]</scope>
    <source>
        <strain evidence="12 13">PH-06</strain>
    </source>
</reference>
<dbReference type="PANTHER" id="PTHR33202:SF18">
    <property type="entry name" value="TRANSCRIPTIONAL REGULATOR FURA"/>
    <property type="match status" value="1"/>
</dbReference>
<evidence type="ECO:0000256" key="1">
    <source>
        <dbReference type="ARBA" id="ARBA00004496"/>
    </source>
</evidence>
<evidence type="ECO:0000256" key="10">
    <source>
        <dbReference type="ARBA" id="ARBA00023163"/>
    </source>
</evidence>
<evidence type="ECO:0000256" key="7">
    <source>
        <dbReference type="ARBA" id="ARBA00023004"/>
    </source>
</evidence>
<sequence length="146" mass="15926">MTLWRDELRAAGLRVTQARLAVLTEVGESPHSAVDAIIAGARARIGSLSVQAVYDVVYALTKAGLLRRIEPAGSPARYELDTGDNHHHAVCRECGAIVDVVCDARSAPCLRVHTETGFEFDEAEVTFWGICPECRISNSTTDRRFA</sequence>
<name>A0A1Y0BZV8_9MYCO</name>
<dbReference type="InterPro" id="IPR043135">
    <property type="entry name" value="Fur_C"/>
</dbReference>
<comment type="subcellular location">
    <subcellularLocation>
        <location evidence="1">Cytoplasm</location>
    </subcellularLocation>
</comment>
<evidence type="ECO:0000256" key="2">
    <source>
        <dbReference type="ARBA" id="ARBA00007957"/>
    </source>
</evidence>
<dbReference type="GO" id="GO:0045892">
    <property type="term" value="P:negative regulation of DNA-templated transcription"/>
    <property type="evidence" value="ECO:0007669"/>
    <property type="project" value="TreeGrafter"/>
</dbReference>
<dbReference type="InterPro" id="IPR002481">
    <property type="entry name" value="FUR"/>
</dbReference>
<comment type="cofactor">
    <cofactor evidence="11">
        <name>Zn(2+)</name>
        <dbReference type="ChEBI" id="CHEBI:29105"/>
    </cofactor>
    <text evidence="11">Binds 1 zinc ion per subunit.</text>
</comment>
<keyword evidence="13" id="KW-1185">Reference proteome</keyword>
<dbReference type="Proteomes" id="UP000195331">
    <property type="component" value="Chromosome"/>
</dbReference>
<dbReference type="InterPro" id="IPR036388">
    <property type="entry name" value="WH-like_DNA-bd_sf"/>
</dbReference>
<evidence type="ECO:0000256" key="8">
    <source>
        <dbReference type="ARBA" id="ARBA00023015"/>
    </source>
</evidence>
<keyword evidence="9" id="KW-0238">DNA-binding</keyword>
<evidence type="ECO:0000313" key="12">
    <source>
        <dbReference type="EMBL" id="ART68432.1"/>
    </source>
</evidence>
<dbReference type="KEGG" id="mdx:BTO20_07445"/>
<dbReference type="Gene3D" id="3.30.1490.190">
    <property type="match status" value="1"/>
</dbReference>
<dbReference type="GO" id="GO:0005737">
    <property type="term" value="C:cytoplasm"/>
    <property type="evidence" value="ECO:0007669"/>
    <property type="project" value="UniProtKB-SubCell"/>
</dbReference>
<gene>
    <name evidence="12" type="ORF">BTO20_07445</name>
</gene>
<dbReference type="CDD" id="cd07153">
    <property type="entry name" value="Fur_like"/>
    <property type="match status" value="1"/>
</dbReference>
<proteinExistence type="inferred from homology"/>
<feature type="binding site" evidence="11">
    <location>
        <position position="134"/>
    </location>
    <ligand>
        <name>Zn(2+)</name>
        <dbReference type="ChEBI" id="CHEBI:29105"/>
    </ligand>
</feature>
<evidence type="ECO:0000256" key="6">
    <source>
        <dbReference type="ARBA" id="ARBA00022833"/>
    </source>
</evidence>
<dbReference type="OrthoDB" id="5242893at2"/>
<dbReference type="RefSeq" id="WP_087074651.1">
    <property type="nucleotide sequence ID" value="NZ_CP020809.1"/>
</dbReference>
<evidence type="ECO:0000256" key="5">
    <source>
        <dbReference type="ARBA" id="ARBA00022723"/>
    </source>
</evidence>
<keyword evidence="3" id="KW-0963">Cytoplasm</keyword>
<keyword evidence="4" id="KW-0678">Repressor</keyword>
<dbReference type="GO" id="GO:0003700">
    <property type="term" value="F:DNA-binding transcription factor activity"/>
    <property type="evidence" value="ECO:0007669"/>
    <property type="project" value="InterPro"/>
</dbReference>
<dbReference type="GO" id="GO:0000976">
    <property type="term" value="F:transcription cis-regulatory region binding"/>
    <property type="evidence" value="ECO:0007669"/>
    <property type="project" value="TreeGrafter"/>
</dbReference>
<evidence type="ECO:0000256" key="9">
    <source>
        <dbReference type="ARBA" id="ARBA00023125"/>
    </source>
</evidence>
<dbReference type="GO" id="GO:1900376">
    <property type="term" value="P:regulation of secondary metabolite biosynthetic process"/>
    <property type="evidence" value="ECO:0007669"/>
    <property type="project" value="TreeGrafter"/>
</dbReference>
<feature type="binding site" evidence="11">
    <location>
        <position position="94"/>
    </location>
    <ligand>
        <name>Zn(2+)</name>
        <dbReference type="ChEBI" id="CHEBI:29105"/>
    </ligand>
</feature>
<dbReference type="Pfam" id="PF01475">
    <property type="entry name" value="FUR"/>
    <property type="match status" value="1"/>
</dbReference>